<evidence type="ECO:0000313" key="3">
    <source>
        <dbReference type="Proteomes" id="UP001529510"/>
    </source>
</evidence>
<proteinExistence type="predicted"/>
<gene>
    <name evidence="2" type="ORF">M9458_007315</name>
</gene>
<evidence type="ECO:0000256" key="1">
    <source>
        <dbReference type="SAM" id="MobiDB-lite"/>
    </source>
</evidence>
<organism evidence="2 3">
    <name type="scientific">Cirrhinus mrigala</name>
    <name type="common">Mrigala</name>
    <dbReference type="NCBI Taxonomy" id="683832"/>
    <lineage>
        <taxon>Eukaryota</taxon>
        <taxon>Metazoa</taxon>
        <taxon>Chordata</taxon>
        <taxon>Craniata</taxon>
        <taxon>Vertebrata</taxon>
        <taxon>Euteleostomi</taxon>
        <taxon>Actinopterygii</taxon>
        <taxon>Neopterygii</taxon>
        <taxon>Teleostei</taxon>
        <taxon>Ostariophysi</taxon>
        <taxon>Cypriniformes</taxon>
        <taxon>Cyprinidae</taxon>
        <taxon>Labeoninae</taxon>
        <taxon>Labeonini</taxon>
        <taxon>Cirrhinus</taxon>
    </lineage>
</organism>
<accession>A0ABD0RKZ7</accession>
<comment type="caution">
    <text evidence="2">The sequence shown here is derived from an EMBL/GenBank/DDBJ whole genome shotgun (WGS) entry which is preliminary data.</text>
</comment>
<reference evidence="2 3" key="1">
    <citation type="submission" date="2024-05" db="EMBL/GenBank/DDBJ databases">
        <title>Genome sequencing and assembly of Indian major carp, Cirrhinus mrigala (Hamilton, 1822).</title>
        <authorList>
            <person name="Mohindra V."/>
            <person name="Chowdhury L.M."/>
            <person name="Lal K."/>
            <person name="Jena J.K."/>
        </authorList>
    </citation>
    <scope>NUCLEOTIDE SEQUENCE [LARGE SCALE GENOMIC DNA]</scope>
    <source>
        <strain evidence="2">CM1030</strain>
        <tissue evidence="2">Blood</tissue>
    </source>
</reference>
<feature type="compositionally biased region" description="Basic and acidic residues" evidence="1">
    <location>
        <begin position="42"/>
        <end position="64"/>
    </location>
</feature>
<sequence>MYLLHCKKNSIYANISLLLSYPKVTIATQIQSVSRSDGGSTPRDDLYSPECQRRPRQLDELQRRIPSKDLVTSTAISTRPWESD</sequence>
<evidence type="ECO:0000313" key="2">
    <source>
        <dbReference type="EMBL" id="KAL0198775.1"/>
    </source>
</evidence>
<name>A0ABD0RKZ7_CIRMR</name>
<keyword evidence="3" id="KW-1185">Reference proteome</keyword>
<dbReference type="EMBL" id="JAMKFB020000003">
    <property type="protein sequence ID" value="KAL0198775.1"/>
    <property type="molecule type" value="Genomic_DNA"/>
</dbReference>
<dbReference type="Proteomes" id="UP001529510">
    <property type="component" value="Unassembled WGS sequence"/>
</dbReference>
<feature type="non-terminal residue" evidence="2">
    <location>
        <position position="84"/>
    </location>
</feature>
<feature type="region of interest" description="Disordered" evidence="1">
    <location>
        <begin position="31"/>
        <end position="64"/>
    </location>
</feature>
<protein>
    <submittedName>
        <fullName evidence="2">Uncharacterized protein</fullName>
    </submittedName>
</protein>
<dbReference type="AlphaFoldDB" id="A0ABD0RKZ7"/>